<evidence type="ECO:0000256" key="5">
    <source>
        <dbReference type="ARBA" id="ARBA00023136"/>
    </source>
</evidence>
<dbReference type="InterPro" id="IPR051843">
    <property type="entry name" value="CPA1_transporter"/>
</dbReference>
<feature type="transmembrane region" description="Helical" evidence="7">
    <location>
        <begin position="328"/>
        <end position="349"/>
    </location>
</feature>
<dbReference type="InterPro" id="IPR038770">
    <property type="entry name" value="Na+/solute_symporter_sf"/>
</dbReference>
<feature type="transmembrane region" description="Helical" evidence="7">
    <location>
        <begin position="105"/>
        <end position="126"/>
    </location>
</feature>
<feature type="transmembrane region" description="Helical" evidence="7">
    <location>
        <begin position="138"/>
        <end position="156"/>
    </location>
</feature>
<dbReference type="Proteomes" id="UP001369086">
    <property type="component" value="Unassembled WGS sequence"/>
</dbReference>
<feature type="transmembrane region" description="Helical" evidence="7">
    <location>
        <begin position="254"/>
        <end position="278"/>
    </location>
</feature>
<comment type="caution">
    <text evidence="9">The sequence shown here is derived from an EMBL/GenBank/DDBJ whole genome shotgun (WGS) entry which is preliminary data.</text>
</comment>
<evidence type="ECO:0000256" key="4">
    <source>
        <dbReference type="ARBA" id="ARBA00022989"/>
    </source>
</evidence>
<feature type="transmembrane region" description="Helical" evidence="7">
    <location>
        <begin position="514"/>
        <end position="534"/>
    </location>
</feature>
<feature type="transmembrane region" description="Helical" evidence="7">
    <location>
        <begin position="444"/>
        <end position="466"/>
    </location>
</feature>
<evidence type="ECO:0000256" key="2">
    <source>
        <dbReference type="ARBA" id="ARBA00007367"/>
    </source>
</evidence>
<feature type="transmembrane region" description="Helical" evidence="7">
    <location>
        <begin position="168"/>
        <end position="185"/>
    </location>
</feature>
<reference evidence="9 10" key="1">
    <citation type="submission" date="2021-05" db="EMBL/GenBank/DDBJ databases">
        <authorList>
            <person name="Zahm M."/>
            <person name="Klopp C."/>
            <person name="Cabau C."/>
            <person name="Kuhl H."/>
            <person name="Suciu R."/>
            <person name="Ciorpac M."/>
            <person name="Holostenco D."/>
            <person name="Gessner J."/>
            <person name="Wuertz S."/>
            <person name="Hohne C."/>
            <person name="Stock M."/>
            <person name="Gislard M."/>
            <person name="Lluch J."/>
            <person name="Milhes M."/>
            <person name="Lampietro C."/>
            <person name="Lopez Roques C."/>
            <person name="Donnadieu C."/>
            <person name="Du K."/>
            <person name="Schartl M."/>
            <person name="Guiguen Y."/>
        </authorList>
    </citation>
    <scope>NUCLEOTIDE SEQUENCE [LARGE SCALE GENOMIC DNA]</scope>
    <source>
        <strain evidence="9">Hh-F2</strain>
        <tissue evidence="9">Blood</tissue>
    </source>
</reference>
<keyword evidence="5 7" id="KW-0472">Membrane</keyword>
<proteinExistence type="inferred from homology"/>
<dbReference type="EMBL" id="JAHFZB010000001">
    <property type="protein sequence ID" value="KAK6494078.1"/>
    <property type="molecule type" value="Genomic_DNA"/>
</dbReference>
<evidence type="ECO:0000313" key="10">
    <source>
        <dbReference type="Proteomes" id="UP001369086"/>
    </source>
</evidence>
<keyword evidence="4 7" id="KW-1133">Transmembrane helix</keyword>
<comment type="subcellular location">
    <subcellularLocation>
        <location evidence="1">Membrane</location>
        <topology evidence="1">Multi-pass membrane protein</topology>
    </subcellularLocation>
</comment>
<evidence type="ECO:0000256" key="7">
    <source>
        <dbReference type="SAM" id="Phobius"/>
    </source>
</evidence>
<name>A0ABR1AAD7_HUSHU</name>
<comment type="similarity">
    <text evidence="2">Belongs to the monovalent cation:proton antiporter 1 (CPA1) transporter (TC 2.A.36) family.</text>
</comment>
<feature type="transmembrane region" description="Helical" evidence="7">
    <location>
        <begin position="413"/>
        <end position="432"/>
    </location>
</feature>
<feature type="compositionally biased region" description="Basic and acidic residues" evidence="6">
    <location>
        <begin position="556"/>
        <end position="569"/>
    </location>
</feature>
<evidence type="ECO:0000256" key="3">
    <source>
        <dbReference type="ARBA" id="ARBA00022692"/>
    </source>
</evidence>
<evidence type="ECO:0000256" key="1">
    <source>
        <dbReference type="ARBA" id="ARBA00004141"/>
    </source>
</evidence>
<evidence type="ECO:0000313" key="9">
    <source>
        <dbReference type="EMBL" id="KAK6494078.1"/>
    </source>
</evidence>
<feature type="region of interest" description="Disordered" evidence="6">
    <location>
        <begin position="545"/>
        <end position="575"/>
    </location>
</feature>
<feature type="transmembrane region" description="Helical" evidence="7">
    <location>
        <begin position="361"/>
        <end position="378"/>
    </location>
</feature>
<keyword evidence="10" id="KW-1185">Reference proteome</keyword>
<accession>A0ABR1AAD7</accession>
<feature type="domain" description="Cation/H+ exchanger transmembrane" evidence="8">
    <location>
        <begin position="154"/>
        <end position="526"/>
    </location>
</feature>
<dbReference type="PANTHER" id="PTHR31102">
    <property type="match status" value="1"/>
</dbReference>
<keyword evidence="3 7" id="KW-0812">Transmembrane</keyword>
<dbReference type="InterPro" id="IPR006153">
    <property type="entry name" value="Cation/H_exchanger_TM"/>
</dbReference>
<evidence type="ECO:0000256" key="6">
    <source>
        <dbReference type="SAM" id="MobiDB-lite"/>
    </source>
</evidence>
<feature type="transmembrane region" description="Helical" evidence="7">
    <location>
        <begin position="197"/>
        <end position="214"/>
    </location>
</feature>
<protein>
    <submittedName>
        <fullName evidence="9">Sodium/hydrogen exchanger 9B2-like isoform X1</fullName>
    </submittedName>
</protein>
<dbReference type="Gene3D" id="1.20.1530.20">
    <property type="match status" value="1"/>
</dbReference>
<evidence type="ECO:0000259" key="8">
    <source>
        <dbReference type="Pfam" id="PF00999"/>
    </source>
</evidence>
<gene>
    <name evidence="9" type="ORF">HHUSO_G529</name>
</gene>
<dbReference type="PANTHER" id="PTHR31102:SF1">
    <property type="entry name" value="CATION_H+ EXCHANGER DOMAIN-CONTAINING PROTEIN"/>
    <property type="match status" value="1"/>
</dbReference>
<sequence length="575" mass="60880">MANENAILGTEISSSDGIETESELFKTTMANENAILGTEISSSDGIETEKLKDINIKNASLEVKRSESPVVTEETTFLNECDQESDQGCSKGCRRLKNACPPKGILANIITKVTMAALLFGVVWSITAKECEPGGNLFSILLLLLCAVVGGKLVGLIKFPTLPPLPSLLGMLLSGFILRNVPYVSEVFVIQHKWSGSLRNIALAIILVRAGLGLDAKALQKLKLVCLRLACGPCTIEACSVAVISHFLMGLPWIWGFILGFVLGAVSPAVVVPSMLLLQKVGYGVEQGIPTLLMAAGSFDDILAITGFNIFLGMAFSSGSTLYSIFRGVIEVVGGMVAGVALGFFIRYFPSKDQESLVMKRAYLLLGLSVFAVFGSAAAGFSGSGGLCTLVLAFLAGIGWGSSKGAVEDIVGVAWDIFQPLLFGLIGAEISVTSLNPSTVGLGVATLSIALVIRIVFTFVMVLFAGFNFKEKLFVSLAWVPKATVQAAIGSVALDTAREKQNVLLEKYGMDVLTVAFLAILITAPMGALIIGLAGPRLLRKPNSDQLENEGMGLPKGEEPADNHKRQSFGDESTI</sequence>
<feature type="transmembrane region" description="Helical" evidence="7">
    <location>
        <begin position="290"/>
        <end position="316"/>
    </location>
</feature>
<organism evidence="9 10">
    <name type="scientific">Huso huso</name>
    <name type="common">Beluga</name>
    <name type="synonym">Acipenser huso</name>
    <dbReference type="NCBI Taxonomy" id="61971"/>
    <lineage>
        <taxon>Eukaryota</taxon>
        <taxon>Metazoa</taxon>
        <taxon>Chordata</taxon>
        <taxon>Craniata</taxon>
        <taxon>Vertebrata</taxon>
        <taxon>Euteleostomi</taxon>
        <taxon>Actinopterygii</taxon>
        <taxon>Chondrostei</taxon>
        <taxon>Acipenseriformes</taxon>
        <taxon>Acipenseridae</taxon>
        <taxon>Huso</taxon>
    </lineage>
</organism>
<dbReference type="Pfam" id="PF00999">
    <property type="entry name" value="Na_H_Exchanger"/>
    <property type="match status" value="1"/>
</dbReference>